<sequence length="105" mass="11481">MPEPITVSITALAGTGLGMVVANKLFDLLLTKWKTREGAVYTTSDQQTIQALGNAHLVNAKDSQGRYIWWGMETTEAVKENTKVQREILAELKKQNGNRHAGGLG</sequence>
<feature type="transmembrane region" description="Helical" evidence="1">
    <location>
        <begin position="6"/>
        <end position="26"/>
    </location>
</feature>
<reference evidence="2" key="1">
    <citation type="journal article" date="2015" name="Nature">
        <title>Complex archaea that bridge the gap between prokaryotes and eukaryotes.</title>
        <authorList>
            <person name="Spang A."/>
            <person name="Saw J.H."/>
            <person name="Jorgensen S.L."/>
            <person name="Zaremba-Niedzwiedzka K."/>
            <person name="Martijn J."/>
            <person name="Lind A.E."/>
            <person name="van Eijk R."/>
            <person name="Schleper C."/>
            <person name="Guy L."/>
            <person name="Ettema T.J."/>
        </authorList>
    </citation>
    <scope>NUCLEOTIDE SEQUENCE</scope>
</reference>
<name>A0A0F8ZFG4_9ZZZZ</name>
<accession>A0A0F8ZFG4</accession>
<gene>
    <name evidence="2" type="ORF">LCGC14_2702490</name>
</gene>
<keyword evidence="1" id="KW-1133">Transmembrane helix</keyword>
<organism evidence="2">
    <name type="scientific">marine sediment metagenome</name>
    <dbReference type="NCBI Taxonomy" id="412755"/>
    <lineage>
        <taxon>unclassified sequences</taxon>
        <taxon>metagenomes</taxon>
        <taxon>ecological metagenomes</taxon>
    </lineage>
</organism>
<keyword evidence="1" id="KW-0812">Transmembrane</keyword>
<keyword evidence="1" id="KW-0472">Membrane</keyword>
<evidence type="ECO:0000313" key="2">
    <source>
        <dbReference type="EMBL" id="KKK92483.1"/>
    </source>
</evidence>
<comment type="caution">
    <text evidence="2">The sequence shown here is derived from an EMBL/GenBank/DDBJ whole genome shotgun (WGS) entry which is preliminary data.</text>
</comment>
<dbReference type="AlphaFoldDB" id="A0A0F8ZFG4"/>
<protein>
    <submittedName>
        <fullName evidence="2">Uncharacterized protein</fullName>
    </submittedName>
</protein>
<proteinExistence type="predicted"/>
<dbReference type="EMBL" id="LAZR01048194">
    <property type="protein sequence ID" value="KKK92483.1"/>
    <property type="molecule type" value="Genomic_DNA"/>
</dbReference>
<evidence type="ECO:0000256" key="1">
    <source>
        <dbReference type="SAM" id="Phobius"/>
    </source>
</evidence>